<dbReference type="InterPro" id="IPR003593">
    <property type="entry name" value="AAA+_ATPase"/>
</dbReference>
<evidence type="ECO:0000256" key="1">
    <source>
        <dbReference type="ARBA" id="ARBA00006914"/>
    </source>
</evidence>
<proteinExistence type="inferred from homology"/>
<evidence type="ECO:0000256" key="2">
    <source>
        <dbReference type="ARBA" id="ARBA00022741"/>
    </source>
</evidence>
<gene>
    <name evidence="5" type="ORF">KME28_18215</name>
</gene>
<name>A0A9E3HBA6_9NOST</name>
<evidence type="ECO:0000259" key="4">
    <source>
        <dbReference type="SMART" id="SM00382"/>
    </source>
</evidence>
<comment type="caution">
    <text evidence="5">The sequence shown here is derived from an EMBL/GenBank/DDBJ whole genome shotgun (WGS) entry which is preliminary data.</text>
</comment>
<dbReference type="SUPFAM" id="SSF52540">
    <property type="entry name" value="P-loop containing nucleoside triphosphate hydrolases"/>
    <property type="match status" value="1"/>
</dbReference>
<dbReference type="SUPFAM" id="SSF52743">
    <property type="entry name" value="Subtilisin-like"/>
    <property type="match status" value="1"/>
</dbReference>
<feature type="domain" description="AAA+ ATPase" evidence="4">
    <location>
        <begin position="129"/>
        <end position="262"/>
    </location>
</feature>
<dbReference type="GO" id="GO:0016887">
    <property type="term" value="F:ATP hydrolysis activity"/>
    <property type="evidence" value="ECO:0007669"/>
    <property type="project" value="InterPro"/>
</dbReference>
<protein>
    <submittedName>
        <fullName evidence="5">AAA family ATPase</fullName>
    </submittedName>
</protein>
<keyword evidence="2" id="KW-0547">Nucleotide-binding</keyword>
<dbReference type="GO" id="GO:0005524">
    <property type="term" value="F:ATP binding"/>
    <property type="evidence" value="ECO:0007669"/>
    <property type="project" value="UniProtKB-KW"/>
</dbReference>
<dbReference type="PANTHER" id="PTHR23073">
    <property type="entry name" value="26S PROTEASOME REGULATORY SUBUNIT"/>
    <property type="match status" value="1"/>
</dbReference>
<comment type="similarity">
    <text evidence="1">Belongs to the AAA ATPase family.</text>
</comment>
<evidence type="ECO:0000313" key="6">
    <source>
        <dbReference type="Proteomes" id="UP000813215"/>
    </source>
</evidence>
<dbReference type="GO" id="GO:0004252">
    <property type="term" value="F:serine-type endopeptidase activity"/>
    <property type="evidence" value="ECO:0007669"/>
    <property type="project" value="InterPro"/>
</dbReference>
<dbReference type="GO" id="GO:0006508">
    <property type="term" value="P:proteolysis"/>
    <property type="evidence" value="ECO:0007669"/>
    <property type="project" value="InterPro"/>
</dbReference>
<evidence type="ECO:0000313" key="5">
    <source>
        <dbReference type="EMBL" id="MBW4433595.1"/>
    </source>
</evidence>
<dbReference type="CDD" id="cd19481">
    <property type="entry name" value="RecA-like_protease"/>
    <property type="match status" value="1"/>
</dbReference>
<dbReference type="InterPro" id="IPR003959">
    <property type="entry name" value="ATPase_AAA_core"/>
</dbReference>
<sequence>MKAELLKRLFRAIASSDQEAIDKLTYLVIEEERNRGHTLLADQLENITKKSQKEKSTEFSKQASSIPENLQALTELPTSKRFNLPLVSIIPREKLRHHMVLPENVEKRFCRIEREYAARDRLAHHGLRYRQKILLYGPPGCGKTLGAERLAWNTGLPLLKVRFDAMVSSFLGETASNLRLVFEDASKNPCLLFLDECDSIAKSREDNQEVGEIKRVVNTFLQILDEYQPSSGLLVAATNLNKSLDTALWRRFDDLIAVPKPGEQELEFILKETLSAIEIGSINWSRIIEQMKDFSAAQAVRVAQDAAKRAILEREELVIQEHLEEAIAEIKVPKVSHIAARLAAELPNESCLLYRALIVQSARWPEWAMADEANKLHVLRQIGYGLPNLDRALGNSPNRVTLMTTRERRIVAKQAHVYQVKLPEKLRSQGESLEILLEVTLSYKAQPRRTRRNRRKYLSTWLDWECSKKGEDPERFLERILKEYDAPDDAEKGEGIFKWMLGKQNNHGIIKDVSRSAGTLQKDWTVVNSFELTEAFSIAVVGHEGWNNDPEASVPYSLVVSFEAIQVDIPIYTSIVEAQVETEIQAEIQI</sequence>
<dbReference type="Gene3D" id="1.10.8.60">
    <property type="match status" value="1"/>
</dbReference>
<dbReference type="Gene3D" id="3.40.50.300">
    <property type="entry name" value="P-loop containing nucleotide triphosphate hydrolases"/>
    <property type="match status" value="1"/>
</dbReference>
<dbReference type="Pfam" id="PF00004">
    <property type="entry name" value="AAA"/>
    <property type="match status" value="1"/>
</dbReference>
<dbReference type="InterPro" id="IPR027417">
    <property type="entry name" value="P-loop_NTPase"/>
</dbReference>
<dbReference type="SMART" id="SM00382">
    <property type="entry name" value="AAA"/>
    <property type="match status" value="1"/>
</dbReference>
<dbReference type="Proteomes" id="UP000813215">
    <property type="component" value="Unassembled WGS sequence"/>
</dbReference>
<keyword evidence="3" id="KW-0067">ATP-binding</keyword>
<dbReference type="InterPro" id="IPR036852">
    <property type="entry name" value="Peptidase_S8/S53_dom_sf"/>
</dbReference>
<reference evidence="5" key="2">
    <citation type="journal article" date="2022" name="Microbiol. Resour. Announc.">
        <title>Metagenome Sequencing to Explore Phylogenomics of Terrestrial Cyanobacteria.</title>
        <authorList>
            <person name="Ward R.D."/>
            <person name="Stajich J.E."/>
            <person name="Johansen J.R."/>
            <person name="Huntemann M."/>
            <person name="Clum A."/>
            <person name="Foster B."/>
            <person name="Foster B."/>
            <person name="Roux S."/>
            <person name="Palaniappan K."/>
            <person name="Varghese N."/>
            <person name="Mukherjee S."/>
            <person name="Reddy T.B.K."/>
            <person name="Daum C."/>
            <person name="Copeland A."/>
            <person name="Chen I.A."/>
            <person name="Ivanova N.N."/>
            <person name="Kyrpides N.C."/>
            <person name="Shapiro N."/>
            <person name="Eloe-Fadrosh E.A."/>
            <person name="Pietrasiak N."/>
        </authorList>
    </citation>
    <scope>NUCLEOTIDE SEQUENCE</scope>
    <source>
        <strain evidence="5">HA4357-MV3</strain>
    </source>
</reference>
<organism evidence="5 6">
    <name type="scientific">Pelatocladus maniniholoensis HA4357-MV3</name>
    <dbReference type="NCBI Taxonomy" id="1117104"/>
    <lineage>
        <taxon>Bacteria</taxon>
        <taxon>Bacillati</taxon>
        <taxon>Cyanobacteriota</taxon>
        <taxon>Cyanophyceae</taxon>
        <taxon>Nostocales</taxon>
        <taxon>Nostocaceae</taxon>
        <taxon>Pelatocladus</taxon>
    </lineage>
</organism>
<evidence type="ECO:0000256" key="3">
    <source>
        <dbReference type="ARBA" id="ARBA00022840"/>
    </source>
</evidence>
<reference evidence="5" key="1">
    <citation type="submission" date="2021-05" db="EMBL/GenBank/DDBJ databases">
        <authorList>
            <person name="Pietrasiak N."/>
            <person name="Ward R."/>
            <person name="Stajich J.E."/>
            <person name="Kurbessoian T."/>
        </authorList>
    </citation>
    <scope>NUCLEOTIDE SEQUENCE</scope>
    <source>
        <strain evidence="5">HA4357-MV3</strain>
    </source>
</reference>
<dbReference type="EMBL" id="JAHHHW010000107">
    <property type="protein sequence ID" value="MBW4433595.1"/>
    <property type="molecule type" value="Genomic_DNA"/>
</dbReference>
<dbReference type="InterPro" id="IPR050221">
    <property type="entry name" value="26S_Proteasome_ATPase"/>
</dbReference>
<dbReference type="AlphaFoldDB" id="A0A9E3HBA6"/>
<accession>A0A9E3HBA6</accession>